<dbReference type="OrthoDB" id="5369347at2759"/>
<reference evidence="1" key="1">
    <citation type="journal article" date="2020" name="Mol. Plant Microbe Interact.">
        <title>Genome Sequence of the Biocontrol Agent Coniothyrium minitans strain Conio (IMI 134523).</title>
        <authorList>
            <person name="Patel D."/>
            <person name="Shittu T.A."/>
            <person name="Baroncelli R."/>
            <person name="Muthumeenakshi S."/>
            <person name="Osborne T.H."/>
            <person name="Janganan T.K."/>
            <person name="Sreenivasaprasad S."/>
        </authorList>
    </citation>
    <scope>NUCLEOTIDE SEQUENCE</scope>
    <source>
        <strain evidence="1">Conio</strain>
    </source>
</reference>
<evidence type="ECO:0000313" key="2">
    <source>
        <dbReference type="Proteomes" id="UP000756921"/>
    </source>
</evidence>
<dbReference type="AlphaFoldDB" id="A0A9P6KNR0"/>
<proteinExistence type="predicted"/>
<gene>
    <name evidence="1" type="ORF">PMIN01_09677</name>
</gene>
<comment type="caution">
    <text evidence="1">The sequence shown here is derived from an EMBL/GenBank/DDBJ whole genome shotgun (WGS) entry which is preliminary data.</text>
</comment>
<evidence type="ECO:0000313" key="1">
    <source>
        <dbReference type="EMBL" id="KAF9732819.1"/>
    </source>
</evidence>
<dbReference type="Proteomes" id="UP000756921">
    <property type="component" value="Unassembled WGS sequence"/>
</dbReference>
<protein>
    <submittedName>
        <fullName evidence="1">Uncharacterized protein</fullName>
    </submittedName>
</protein>
<organism evidence="1 2">
    <name type="scientific">Paraphaeosphaeria minitans</name>
    <dbReference type="NCBI Taxonomy" id="565426"/>
    <lineage>
        <taxon>Eukaryota</taxon>
        <taxon>Fungi</taxon>
        <taxon>Dikarya</taxon>
        <taxon>Ascomycota</taxon>
        <taxon>Pezizomycotina</taxon>
        <taxon>Dothideomycetes</taxon>
        <taxon>Pleosporomycetidae</taxon>
        <taxon>Pleosporales</taxon>
        <taxon>Massarineae</taxon>
        <taxon>Didymosphaeriaceae</taxon>
        <taxon>Paraphaeosphaeria</taxon>
    </lineage>
</organism>
<sequence length="164" mass="17674">MPNLNTAQTASPAQSTFGTACSLFKNITCLLRGVHSGGILLPDALGDFMLMKPSPLPKVLDLKVAFKDTSPVAFHKDIGKLARNLPLHKIADYCFSPAAGSTKSLLIFIFLELHLKASRTIGKTVNDSTLASYLPASEDNASRGFVAVSAEAVKQKESRWEQLL</sequence>
<dbReference type="EMBL" id="WJXW01000010">
    <property type="protein sequence ID" value="KAF9732819.1"/>
    <property type="molecule type" value="Genomic_DNA"/>
</dbReference>
<accession>A0A9P6KNR0</accession>
<name>A0A9P6KNR0_9PLEO</name>
<keyword evidence="2" id="KW-1185">Reference proteome</keyword>